<evidence type="ECO:0000259" key="2">
    <source>
        <dbReference type="Pfam" id="PF01345"/>
    </source>
</evidence>
<evidence type="ECO:0000313" key="4">
    <source>
        <dbReference type="Proteomes" id="UP000178023"/>
    </source>
</evidence>
<dbReference type="InterPro" id="IPR051172">
    <property type="entry name" value="Chlamydia_OmcB"/>
</dbReference>
<evidence type="ECO:0000256" key="1">
    <source>
        <dbReference type="SAM" id="SignalP"/>
    </source>
</evidence>
<dbReference type="InterPro" id="IPR047589">
    <property type="entry name" value="DUF11_rpt"/>
</dbReference>
<reference evidence="3 4" key="1">
    <citation type="journal article" date="2016" name="Nat. Commun.">
        <title>Thousands of microbial genomes shed light on interconnected biogeochemical processes in an aquifer system.</title>
        <authorList>
            <person name="Anantharaman K."/>
            <person name="Brown C.T."/>
            <person name="Hug L.A."/>
            <person name="Sharon I."/>
            <person name="Castelle C.J."/>
            <person name="Probst A.J."/>
            <person name="Thomas B.C."/>
            <person name="Singh A."/>
            <person name="Wilkins M.J."/>
            <person name="Karaoz U."/>
            <person name="Brodie E.L."/>
            <person name="Williams K.H."/>
            <person name="Hubbard S.S."/>
            <person name="Banfield J.F."/>
        </authorList>
    </citation>
    <scope>NUCLEOTIDE SEQUENCE [LARGE SCALE GENOMIC DNA]</scope>
</reference>
<dbReference type="NCBIfam" id="TIGR01451">
    <property type="entry name" value="B_ant_repeat"/>
    <property type="match status" value="2"/>
</dbReference>
<dbReference type="Proteomes" id="UP000178023">
    <property type="component" value="Unassembled WGS sequence"/>
</dbReference>
<keyword evidence="1" id="KW-0732">Signal</keyword>
<evidence type="ECO:0000313" key="3">
    <source>
        <dbReference type="EMBL" id="OGN06896.1"/>
    </source>
</evidence>
<feature type="signal peptide" evidence="1">
    <location>
        <begin position="1"/>
        <end position="31"/>
    </location>
</feature>
<feature type="domain" description="DUF11" evidence="2">
    <location>
        <begin position="60"/>
        <end position="160"/>
    </location>
</feature>
<sequence>MNKNTFSTFVSTFTVTAILLGFLAFGLTANAAITSSVSVSNSVRNISSGASEVESVVAYPNDTLELIIRVTGTNNANSAENVRVLNTLPAGLTYISGSTTLGNVSRGDAIVSAGLDIGSILPYQTKEIKFRARVNAPSYFSVGTTALTNRAYVYADNASTVIGTSSASVLRVSDTTVNPTYAIQLQQFGKDVSRGETTNHASITTRPNDTVEFVIKIKSNSTANLYNVIVRDILPAGLNYINNSTGLNNVIIANGITGNGINIGTLTPGQEATVRMFVTVNPASGFTSDTTYLTNTVQVYADNTSTAVSSMSVSVVKGALSQVSQVQAGPGETLFISLLTSAFVSMLYMAYATSESYKRKSLLALAKAQHANKTKFNFR</sequence>
<accession>A0A1F8F3S7</accession>
<organism evidence="3 4">
    <name type="scientific">Candidatus Yanofskybacteria bacterium RIFCSPHIGHO2_01_FULL_45_42</name>
    <dbReference type="NCBI Taxonomy" id="1802671"/>
    <lineage>
        <taxon>Bacteria</taxon>
        <taxon>Candidatus Yanofskyibacteriota</taxon>
    </lineage>
</organism>
<dbReference type="EMBL" id="MGJL01000033">
    <property type="protein sequence ID" value="OGN06896.1"/>
    <property type="molecule type" value="Genomic_DNA"/>
</dbReference>
<proteinExistence type="predicted"/>
<dbReference type="AlphaFoldDB" id="A0A1F8F3S7"/>
<gene>
    <name evidence="3" type="ORF">A2750_03010</name>
</gene>
<protein>
    <recommendedName>
        <fullName evidence="2">DUF11 domain-containing protein</fullName>
    </recommendedName>
</protein>
<name>A0A1F8F3S7_9BACT</name>
<dbReference type="Pfam" id="PF01345">
    <property type="entry name" value="DUF11"/>
    <property type="match status" value="2"/>
</dbReference>
<dbReference type="PANTHER" id="PTHR34819:SF3">
    <property type="entry name" value="CELL SURFACE PROTEIN"/>
    <property type="match status" value="1"/>
</dbReference>
<comment type="caution">
    <text evidence="3">The sequence shown here is derived from an EMBL/GenBank/DDBJ whole genome shotgun (WGS) entry which is preliminary data.</text>
</comment>
<dbReference type="InterPro" id="IPR001434">
    <property type="entry name" value="OmcB-like_DUF11"/>
</dbReference>
<dbReference type="PANTHER" id="PTHR34819">
    <property type="entry name" value="LARGE CYSTEINE-RICH PERIPLASMIC PROTEIN OMCB"/>
    <property type="match status" value="1"/>
</dbReference>
<feature type="domain" description="DUF11" evidence="2">
    <location>
        <begin position="204"/>
        <end position="303"/>
    </location>
</feature>
<feature type="chain" id="PRO_5009535421" description="DUF11 domain-containing protein" evidence="1">
    <location>
        <begin position="32"/>
        <end position="379"/>
    </location>
</feature>